<gene>
    <name evidence="4" type="ORF">H9895_06725</name>
</gene>
<dbReference type="PIRSF" id="PIRSF037847">
    <property type="entry name" value="NiaR"/>
    <property type="match status" value="1"/>
</dbReference>
<comment type="caution">
    <text evidence="4">The sequence shown here is derived from an EMBL/GenBank/DDBJ whole genome shotgun (WGS) entry which is preliminary data.</text>
</comment>
<dbReference type="AlphaFoldDB" id="A0A9D1TJS3"/>
<dbReference type="InterPro" id="IPR004173">
    <property type="entry name" value="3H_domain"/>
</dbReference>
<feature type="domain" description="Helix-turn-helix type 11" evidence="3">
    <location>
        <begin position="10"/>
        <end position="63"/>
    </location>
</feature>
<dbReference type="PANTHER" id="PTHR40068">
    <property type="entry name" value="TRANSCRIPTION REPRESSOR NIAR-RELATED"/>
    <property type="match status" value="1"/>
</dbReference>
<dbReference type="InterPro" id="IPR035922">
    <property type="entry name" value="3H_dom_sf"/>
</dbReference>
<dbReference type="InterPro" id="IPR036390">
    <property type="entry name" value="WH_DNA-bd_sf"/>
</dbReference>
<name>A0A9D1TJS3_9BACI</name>
<dbReference type="SUPFAM" id="SSF75500">
    <property type="entry name" value="Putative transcriptional regulator TM1602, C-terminal domain"/>
    <property type="match status" value="1"/>
</dbReference>
<dbReference type="InterPro" id="IPR036388">
    <property type="entry name" value="WH-like_DNA-bd_sf"/>
</dbReference>
<feature type="binding site" evidence="1">
    <location>
        <position position="89"/>
    </location>
    <ligand>
        <name>Ni(2+)</name>
        <dbReference type="ChEBI" id="CHEBI:49786"/>
    </ligand>
</feature>
<evidence type="ECO:0000259" key="3">
    <source>
        <dbReference type="Pfam" id="PF08279"/>
    </source>
</evidence>
<dbReference type="Proteomes" id="UP000823937">
    <property type="component" value="Unassembled WGS sequence"/>
</dbReference>
<dbReference type="Gene3D" id="1.10.10.10">
    <property type="entry name" value="Winged helix-like DNA-binding domain superfamily/Winged helix DNA-binding domain"/>
    <property type="match status" value="1"/>
</dbReference>
<reference evidence="4" key="1">
    <citation type="journal article" date="2021" name="PeerJ">
        <title>Extensive microbial diversity within the chicken gut microbiome revealed by metagenomics and culture.</title>
        <authorList>
            <person name="Gilroy R."/>
            <person name="Ravi A."/>
            <person name="Getino M."/>
            <person name="Pursley I."/>
            <person name="Horton D.L."/>
            <person name="Alikhan N.F."/>
            <person name="Baker D."/>
            <person name="Gharbi K."/>
            <person name="Hall N."/>
            <person name="Watson M."/>
            <person name="Adriaenssens E.M."/>
            <person name="Foster-Nyarko E."/>
            <person name="Jarju S."/>
            <person name="Secka A."/>
            <person name="Antonio M."/>
            <person name="Oren A."/>
            <person name="Chaudhuri R.R."/>
            <person name="La Ragione R."/>
            <person name="Hildebrand F."/>
            <person name="Pallen M.J."/>
        </authorList>
    </citation>
    <scope>NUCLEOTIDE SEQUENCE</scope>
    <source>
        <strain evidence="4">CHK169-2315</strain>
    </source>
</reference>
<feature type="binding site" evidence="1">
    <location>
        <position position="81"/>
    </location>
    <ligand>
        <name>Ni(2+)</name>
        <dbReference type="ChEBI" id="CHEBI:49786"/>
    </ligand>
</feature>
<dbReference type="PANTHER" id="PTHR40068:SF1">
    <property type="entry name" value="TRANSCRIPTION REPRESSOR NIAR-RELATED"/>
    <property type="match status" value="1"/>
</dbReference>
<dbReference type="Pfam" id="PF08279">
    <property type="entry name" value="HTH_11"/>
    <property type="match status" value="1"/>
</dbReference>
<organism evidence="4 5">
    <name type="scientific">Candidatus Pseudogracilibacillus intestinigallinarum</name>
    <dbReference type="NCBI Taxonomy" id="2838742"/>
    <lineage>
        <taxon>Bacteria</taxon>
        <taxon>Bacillati</taxon>
        <taxon>Bacillota</taxon>
        <taxon>Bacilli</taxon>
        <taxon>Bacillales</taxon>
        <taxon>Bacillaceae</taxon>
        <taxon>Pseudogracilibacillus</taxon>
    </lineage>
</organism>
<dbReference type="InterPro" id="IPR026043">
    <property type="entry name" value="NadR"/>
</dbReference>
<dbReference type="SUPFAM" id="SSF46785">
    <property type="entry name" value="Winged helix' DNA-binding domain"/>
    <property type="match status" value="1"/>
</dbReference>
<protein>
    <submittedName>
        <fullName evidence="4">Transcription repressor NadR</fullName>
    </submittedName>
</protein>
<reference evidence="4" key="2">
    <citation type="submission" date="2021-04" db="EMBL/GenBank/DDBJ databases">
        <authorList>
            <person name="Gilroy R."/>
        </authorList>
    </citation>
    <scope>NUCLEOTIDE SEQUENCE</scope>
    <source>
        <strain evidence="4">CHK169-2315</strain>
    </source>
</reference>
<proteinExistence type="predicted"/>
<dbReference type="GO" id="GO:0046872">
    <property type="term" value="F:metal ion binding"/>
    <property type="evidence" value="ECO:0007669"/>
    <property type="project" value="UniProtKB-KW"/>
</dbReference>
<keyword evidence="1" id="KW-0533">Nickel</keyword>
<evidence type="ECO:0000259" key="2">
    <source>
        <dbReference type="Pfam" id="PF02829"/>
    </source>
</evidence>
<dbReference type="Gene3D" id="3.30.1340.20">
    <property type="entry name" value="3H domain"/>
    <property type="match status" value="1"/>
</dbReference>
<feature type="binding site" evidence="1">
    <location>
        <position position="150"/>
    </location>
    <ligand>
        <name>Ni(2+)</name>
        <dbReference type="ChEBI" id="CHEBI:49786"/>
    </ligand>
</feature>
<sequence length="176" mass="20069">MSEKMSGEKRRKFIVNQLKKTKKAYTGRQLAEMTNVSRQVIVTDIALLRTADEPIIATNRGYIYLQEDEQETFKKVVACQHRPEDTAEELNIIVDNGVKVLNVIVEHPIYGEMTGSLQIESRFDVKQFIEALHEEQSTLLSVLTDGIHLHTLEADKEEKLEAAIQALRHAGYLYEA</sequence>
<evidence type="ECO:0000256" key="1">
    <source>
        <dbReference type="PIRSR" id="PIRSR037847-1"/>
    </source>
</evidence>
<evidence type="ECO:0000313" key="4">
    <source>
        <dbReference type="EMBL" id="HIV74754.1"/>
    </source>
</evidence>
<feature type="domain" description="3H" evidence="2">
    <location>
        <begin position="77"/>
        <end position="173"/>
    </location>
</feature>
<dbReference type="Pfam" id="PF02829">
    <property type="entry name" value="3H"/>
    <property type="match status" value="1"/>
</dbReference>
<dbReference type="EMBL" id="DXHX01000104">
    <property type="protein sequence ID" value="HIV74754.1"/>
    <property type="molecule type" value="Genomic_DNA"/>
</dbReference>
<evidence type="ECO:0000313" key="5">
    <source>
        <dbReference type="Proteomes" id="UP000823937"/>
    </source>
</evidence>
<dbReference type="InterPro" id="IPR013196">
    <property type="entry name" value="HTH_11"/>
</dbReference>
<feature type="binding site" evidence="1">
    <location>
        <position position="148"/>
    </location>
    <ligand>
        <name>Ni(2+)</name>
        <dbReference type="ChEBI" id="CHEBI:49786"/>
    </ligand>
</feature>
<keyword evidence="1" id="KW-0479">Metal-binding</keyword>
<accession>A0A9D1TJS3</accession>